<gene>
    <name evidence="2" type="ORF">TSAR_007513</name>
</gene>
<dbReference type="Proteomes" id="UP000215335">
    <property type="component" value="Unassembled WGS sequence"/>
</dbReference>
<feature type="transmembrane region" description="Helical" evidence="1">
    <location>
        <begin position="12"/>
        <end position="31"/>
    </location>
</feature>
<sequence length="32" mass="3341">MSGVLSGMPAPIGSIPAVVVLMLWVMFLPTLL</sequence>
<evidence type="ECO:0000313" key="2">
    <source>
        <dbReference type="EMBL" id="OXU18280.1"/>
    </source>
</evidence>
<protein>
    <submittedName>
        <fullName evidence="2">Uncharacterized protein</fullName>
    </submittedName>
</protein>
<keyword evidence="1" id="KW-1133">Transmembrane helix</keyword>
<keyword evidence="1" id="KW-0472">Membrane</keyword>
<proteinExistence type="predicted"/>
<dbReference type="EMBL" id="NNAY01004155">
    <property type="protein sequence ID" value="OXU18280.1"/>
    <property type="molecule type" value="Genomic_DNA"/>
</dbReference>
<name>A0A232EIU1_9HYME</name>
<keyword evidence="1" id="KW-0812">Transmembrane</keyword>
<keyword evidence="3" id="KW-1185">Reference proteome</keyword>
<organism evidence="2 3">
    <name type="scientific">Trichomalopsis sarcophagae</name>
    <dbReference type="NCBI Taxonomy" id="543379"/>
    <lineage>
        <taxon>Eukaryota</taxon>
        <taxon>Metazoa</taxon>
        <taxon>Ecdysozoa</taxon>
        <taxon>Arthropoda</taxon>
        <taxon>Hexapoda</taxon>
        <taxon>Insecta</taxon>
        <taxon>Pterygota</taxon>
        <taxon>Neoptera</taxon>
        <taxon>Endopterygota</taxon>
        <taxon>Hymenoptera</taxon>
        <taxon>Apocrita</taxon>
        <taxon>Proctotrupomorpha</taxon>
        <taxon>Chalcidoidea</taxon>
        <taxon>Pteromalidae</taxon>
        <taxon>Pteromalinae</taxon>
        <taxon>Trichomalopsis</taxon>
    </lineage>
</organism>
<evidence type="ECO:0000313" key="3">
    <source>
        <dbReference type="Proteomes" id="UP000215335"/>
    </source>
</evidence>
<accession>A0A232EIU1</accession>
<comment type="caution">
    <text evidence="2">The sequence shown here is derived from an EMBL/GenBank/DDBJ whole genome shotgun (WGS) entry which is preliminary data.</text>
</comment>
<evidence type="ECO:0000256" key="1">
    <source>
        <dbReference type="SAM" id="Phobius"/>
    </source>
</evidence>
<reference evidence="2 3" key="1">
    <citation type="journal article" date="2017" name="Curr. Biol.">
        <title>The Evolution of Venom by Co-option of Single-Copy Genes.</title>
        <authorList>
            <person name="Martinson E.O."/>
            <person name="Mrinalini"/>
            <person name="Kelkar Y.D."/>
            <person name="Chang C.H."/>
            <person name="Werren J.H."/>
        </authorList>
    </citation>
    <scope>NUCLEOTIDE SEQUENCE [LARGE SCALE GENOMIC DNA]</scope>
    <source>
        <strain evidence="2 3">Alberta</strain>
        <tissue evidence="2">Whole body</tissue>
    </source>
</reference>
<dbReference type="AlphaFoldDB" id="A0A232EIU1"/>